<evidence type="ECO:0000313" key="2">
    <source>
        <dbReference type="Proteomes" id="UP000191257"/>
    </source>
</evidence>
<dbReference type="AlphaFoldDB" id="A0A1V0GNV9"/>
<evidence type="ECO:0000313" key="1">
    <source>
        <dbReference type="EMBL" id="ARC35488.1"/>
    </source>
</evidence>
<dbReference type="Pfam" id="PF01177">
    <property type="entry name" value="Asp_Glu_race"/>
    <property type="match status" value="1"/>
</dbReference>
<dbReference type="Gene3D" id="3.40.50.1860">
    <property type="match status" value="1"/>
</dbReference>
<keyword evidence="2" id="KW-1185">Reference proteome</keyword>
<dbReference type="GO" id="GO:0047661">
    <property type="term" value="F:amino-acid racemase activity"/>
    <property type="evidence" value="ECO:0007669"/>
    <property type="project" value="InterPro"/>
</dbReference>
<sequence length="60" mass="6505">MAEIARGLERTGAKASAIRCNTAHHYAPVLRETVLIPFVDMADLAAGRAVRKQLTTGRPM</sequence>
<proteinExistence type="predicted"/>
<dbReference type="InterPro" id="IPR015942">
    <property type="entry name" value="Asp/Glu/hydantoin_racemase"/>
</dbReference>
<accession>A0A1V0GNV9</accession>
<dbReference type="EMBL" id="CP020442">
    <property type="protein sequence ID" value="ARC35488.1"/>
    <property type="molecule type" value="Genomic_DNA"/>
</dbReference>
<dbReference type="KEGG" id="pye:A6J80_03030"/>
<dbReference type="Proteomes" id="UP000191257">
    <property type="component" value="Chromosome"/>
</dbReference>
<dbReference type="InterPro" id="IPR001920">
    <property type="entry name" value="Asp/Glu_race"/>
</dbReference>
<organism evidence="1 2">
    <name type="scientific">Paracoccus yeei</name>
    <dbReference type="NCBI Taxonomy" id="147645"/>
    <lineage>
        <taxon>Bacteria</taxon>
        <taxon>Pseudomonadati</taxon>
        <taxon>Pseudomonadota</taxon>
        <taxon>Alphaproteobacteria</taxon>
        <taxon>Rhodobacterales</taxon>
        <taxon>Paracoccaceae</taxon>
        <taxon>Paracoccus</taxon>
    </lineage>
</organism>
<reference evidence="1" key="1">
    <citation type="submission" date="2017-12" db="EMBL/GenBank/DDBJ databases">
        <title>FDA dAtabase for Regulatory Grade micrObial Sequences (FDA-ARGOS): Supporting development and validation of Infectious Disease Dx tests.</title>
        <authorList>
            <person name="Campos J."/>
            <person name="Goldberg B."/>
            <person name="Tallon L."/>
            <person name="Sadzewicz L."/>
            <person name="Sengamalay N."/>
            <person name="Ott S."/>
            <person name="Godinez A."/>
            <person name="Nagaraj S."/>
            <person name="Vyas G."/>
            <person name="Aluvathingal J."/>
            <person name="Nadendla S."/>
            <person name="Geyer C."/>
            <person name="Nandy P."/>
            <person name="Hobson J."/>
            <person name="Sichtig H."/>
        </authorList>
    </citation>
    <scope>NUCLEOTIDE SEQUENCE</scope>
    <source>
        <strain evidence="1">FDAARGOS_252</strain>
    </source>
</reference>
<name>A0A1V0GNV9_9RHOB</name>
<protein>
    <submittedName>
        <fullName evidence="1">Uncharacterized protein</fullName>
    </submittedName>
</protein>
<dbReference type="SUPFAM" id="SSF53681">
    <property type="entry name" value="Aspartate/glutamate racemase"/>
    <property type="match status" value="1"/>
</dbReference>
<gene>
    <name evidence="1" type="ORF">A6J80_03030</name>
</gene>